<dbReference type="Proteomes" id="UP001158576">
    <property type="component" value="Chromosome PAR"/>
</dbReference>
<dbReference type="EMBL" id="OU015568">
    <property type="protein sequence ID" value="CAG5084838.1"/>
    <property type="molecule type" value="Genomic_DNA"/>
</dbReference>
<dbReference type="Proteomes" id="UP001158576">
    <property type="component" value="Chromosome XSR"/>
</dbReference>
<organism evidence="3 4">
    <name type="scientific">Oikopleura dioica</name>
    <name type="common">Tunicate</name>
    <dbReference type="NCBI Taxonomy" id="34765"/>
    <lineage>
        <taxon>Eukaryota</taxon>
        <taxon>Metazoa</taxon>
        <taxon>Chordata</taxon>
        <taxon>Tunicata</taxon>
        <taxon>Appendicularia</taxon>
        <taxon>Copelata</taxon>
        <taxon>Oikopleuridae</taxon>
        <taxon>Oikopleura</taxon>
    </lineage>
</organism>
<evidence type="ECO:0000313" key="4">
    <source>
        <dbReference type="Proteomes" id="UP001158576"/>
    </source>
</evidence>
<dbReference type="EMBL" id="OU015569">
    <property type="protein sequence ID" value="CAG5099114.1"/>
    <property type="molecule type" value="Genomic_DNA"/>
</dbReference>
<accession>A0ABN7SJH4</accession>
<reference evidence="3 4" key="1">
    <citation type="submission" date="2021-04" db="EMBL/GenBank/DDBJ databases">
        <authorList>
            <person name="Bliznina A."/>
        </authorList>
    </citation>
    <scope>NUCLEOTIDE SEQUENCE [LARGE SCALE GENOMIC DNA]</scope>
</reference>
<dbReference type="EMBL" id="OU015568">
    <property type="protein sequence ID" value="CAG5083735.1"/>
    <property type="molecule type" value="Genomic_DNA"/>
</dbReference>
<name>A0ABN7SJH4_OIKDI</name>
<gene>
    <name evidence="1" type="ORF">OKIOD_LOCUS2005</name>
    <name evidence="2" type="ORF">OKIOD_LOCUS2307</name>
    <name evidence="3" type="ORF">OKIOD_LOCUS7822</name>
</gene>
<evidence type="ECO:0000313" key="1">
    <source>
        <dbReference type="EMBL" id="CAG5083735.1"/>
    </source>
</evidence>
<evidence type="ECO:0000313" key="2">
    <source>
        <dbReference type="EMBL" id="CAG5084838.1"/>
    </source>
</evidence>
<keyword evidence="4" id="KW-1185">Reference proteome</keyword>
<evidence type="ECO:0000313" key="3">
    <source>
        <dbReference type="EMBL" id="CAG5099114.1"/>
    </source>
</evidence>
<sequence>MFRCSEVSSADFMVQIEAFDFEHKGCGGVFHIDAMCMPLIDVHFPGGFPAAELDLRITVSTKQEVETEFLQLLEFCHSKKPVPIILLEKVLTSEGKKGEAIFGCWTFQYNFPMQLEQTPPEDCSNCGSPIFKLEEWKVTKYNH</sequence>
<protein>
    <submittedName>
        <fullName evidence="1">Oidioi.mRNA.OKI2018_I69.PAR.g10447.t1.cds</fullName>
    </submittedName>
    <submittedName>
        <fullName evidence="2">Oidioi.mRNA.OKI2018_I69.PAR.g10749.t1.cds</fullName>
    </submittedName>
    <submittedName>
        <fullName evidence="3">Oidioi.mRNA.OKI2018_I69.XSR.g16264.t1.cds</fullName>
    </submittedName>
</protein>
<proteinExistence type="predicted"/>